<keyword evidence="2" id="KW-0808">Transferase</keyword>
<evidence type="ECO:0000256" key="2">
    <source>
        <dbReference type="ARBA" id="ARBA00022679"/>
    </source>
</evidence>
<dbReference type="InterPro" id="IPR036589">
    <property type="entry name" value="HCY_dom_sf"/>
</dbReference>
<dbReference type="InterPro" id="IPR003726">
    <property type="entry name" value="HCY_dom"/>
</dbReference>
<sequence>MELVERSAIKVIDGGLSTQLEAMGYDISGPLWTGRALLENPKAIEGAHRAFVEAGADVLITASYQVSRIGFVAAGLSAGDADRCLLRSIDLARAAGAPSTIVAASVGPYGAISHDGAEYRGNYGLSAVQLRDFHRPRIEILASGAPDVLAIETIPDVREVEAIAEILLDFPNLPAWISFTAADGSQTCAGQPIEAAVEVAAGIASVQLVGINCTAPQFVPELLGRITSTTDKAVIAYPNAGGVWSAQTQAWQQVPAASAAAAAAGWVELGATWIGGCCGTDAAQISAIRAAVTQGRWHSS</sequence>
<dbReference type="Gene3D" id="3.20.20.330">
    <property type="entry name" value="Homocysteine-binding-like domain"/>
    <property type="match status" value="1"/>
</dbReference>
<dbReference type="PANTHER" id="PTHR46015:SF1">
    <property type="entry name" value="HOMOCYSTEINE S-METHYLTRANSFERASE-LIKE ISOFORM 1"/>
    <property type="match status" value="1"/>
</dbReference>
<dbReference type="GO" id="GO:0008898">
    <property type="term" value="F:S-adenosylmethionine-homocysteine S-methyltransferase activity"/>
    <property type="evidence" value="ECO:0007669"/>
    <property type="project" value="TreeGrafter"/>
</dbReference>
<proteinExistence type="predicted"/>
<reference evidence="6" key="1">
    <citation type="submission" date="2020-05" db="EMBL/GenBank/DDBJ databases">
        <authorList>
            <person name="Chiriac C."/>
            <person name="Salcher M."/>
            <person name="Ghai R."/>
            <person name="Kavagutti S V."/>
        </authorList>
    </citation>
    <scope>NUCLEOTIDE SEQUENCE</scope>
</reference>
<dbReference type="GO" id="GO:0033528">
    <property type="term" value="P:S-methylmethionine cycle"/>
    <property type="evidence" value="ECO:0007669"/>
    <property type="project" value="TreeGrafter"/>
</dbReference>
<dbReference type="InterPro" id="IPR017226">
    <property type="entry name" value="BHMT-like"/>
</dbReference>
<dbReference type="SUPFAM" id="SSF82282">
    <property type="entry name" value="Homocysteine S-methyltransferase"/>
    <property type="match status" value="1"/>
</dbReference>
<dbReference type="GO" id="GO:0009086">
    <property type="term" value="P:methionine biosynthetic process"/>
    <property type="evidence" value="ECO:0007669"/>
    <property type="project" value="InterPro"/>
</dbReference>
<dbReference type="GO" id="GO:0032259">
    <property type="term" value="P:methylation"/>
    <property type="evidence" value="ECO:0007669"/>
    <property type="project" value="UniProtKB-KW"/>
</dbReference>
<organism evidence="6">
    <name type="scientific">freshwater metagenome</name>
    <dbReference type="NCBI Taxonomy" id="449393"/>
    <lineage>
        <taxon>unclassified sequences</taxon>
        <taxon>metagenomes</taxon>
        <taxon>ecological metagenomes</taxon>
    </lineage>
</organism>
<dbReference type="PIRSF" id="PIRSF037505">
    <property type="entry name" value="Betaine_HMT"/>
    <property type="match status" value="1"/>
</dbReference>
<evidence type="ECO:0000313" key="6">
    <source>
        <dbReference type="EMBL" id="CAB4864259.1"/>
    </source>
</evidence>
<dbReference type="NCBIfam" id="NF007020">
    <property type="entry name" value="PRK09485.1"/>
    <property type="match status" value="1"/>
</dbReference>
<keyword evidence="1" id="KW-0489">Methyltransferase</keyword>
<evidence type="ECO:0000256" key="1">
    <source>
        <dbReference type="ARBA" id="ARBA00022603"/>
    </source>
</evidence>
<dbReference type="Pfam" id="PF02574">
    <property type="entry name" value="S-methyl_trans"/>
    <property type="match status" value="1"/>
</dbReference>
<evidence type="ECO:0000256" key="3">
    <source>
        <dbReference type="ARBA" id="ARBA00022723"/>
    </source>
</evidence>
<dbReference type="PANTHER" id="PTHR46015">
    <property type="entry name" value="ZGC:172121"/>
    <property type="match status" value="1"/>
</dbReference>
<dbReference type="InterPro" id="IPR051486">
    <property type="entry name" value="Hcy_S-methyltransferase"/>
</dbReference>
<dbReference type="EMBL" id="CAFBLV010000037">
    <property type="protein sequence ID" value="CAB4864259.1"/>
    <property type="molecule type" value="Genomic_DNA"/>
</dbReference>
<accession>A0A6J7D714</accession>
<dbReference type="PROSITE" id="PS50970">
    <property type="entry name" value="HCY"/>
    <property type="match status" value="1"/>
</dbReference>
<dbReference type="AlphaFoldDB" id="A0A6J7D714"/>
<name>A0A6J7D714_9ZZZZ</name>
<dbReference type="GO" id="GO:0008270">
    <property type="term" value="F:zinc ion binding"/>
    <property type="evidence" value="ECO:0007669"/>
    <property type="project" value="InterPro"/>
</dbReference>
<evidence type="ECO:0000256" key="4">
    <source>
        <dbReference type="ARBA" id="ARBA00022833"/>
    </source>
</evidence>
<protein>
    <submittedName>
        <fullName evidence="6">Unannotated protein</fullName>
    </submittedName>
</protein>
<evidence type="ECO:0000259" key="5">
    <source>
        <dbReference type="PROSITE" id="PS50970"/>
    </source>
</evidence>
<keyword evidence="4" id="KW-0862">Zinc</keyword>
<gene>
    <name evidence="6" type="ORF">UFOPK3425_00310</name>
</gene>
<keyword evidence="3" id="KW-0479">Metal-binding</keyword>
<feature type="domain" description="Hcy-binding" evidence="5">
    <location>
        <begin position="1"/>
        <end position="292"/>
    </location>
</feature>